<dbReference type="PROSITE" id="PS00765">
    <property type="entry name" value="P_GLUCOSE_ISOMERASE_1"/>
    <property type="match status" value="1"/>
</dbReference>
<dbReference type="GO" id="GO:0051156">
    <property type="term" value="P:glucose 6-phosphate metabolic process"/>
    <property type="evidence" value="ECO:0007669"/>
    <property type="project" value="TreeGrafter"/>
</dbReference>
<evidence type="ECO:0000313" key="11">
    <source>
        <dbReference type="Proteomes" id="UP000597507"/>
    </source>
</evidence>
<sequence length="567" mass="60771">MRRPGRRAPPGGRRRTRMGDDAARAWAAVEALGARPESRAIRPLFAADPGRFARFAHRAGDLLVDLSKTSVSDAALAALLDLARACGVEARRDAMARGEPINATERRAVLHIALRAPRSAGFRAGEEDASAAVHDTLDLMRAFTEAVHAGEIRGATGERFTDVLNIGIGGSDLGPAMAARALWREGVSPLRAHYLANVDAHAWEALRPRLDPARTLVLVASKTFTTQETMLNARLVRAWLAAALGEERVRLHLAAMSTNLEATGAFGIAPARVFGFRDWVGGRFSLWSAIGLSLALALGWEAFARLLAGARAMDEHFLSAPLERNVPVLMALVEAWHVNALGYGARAVLPYDERLARLPAHLQQLEMESLGKRVTLAGTPVARATGPVVFGEPGTNAQHSFMQLVHQGTTPVPVDFILVARPDHPHAESHRALLANGLAQAEALLRGRSAEEARAEMAAAGLPEAEIARLLPHRVFPGDRPSTTILLPRLAPETLGQLVALYEHKVFVLGALWGVNAFDQWGVELGKQLAGPIGEELEGGVREGAHDGSTAGLLEAIRREQGLSPPA</sequence>
<dbReference type="GO" id="GO:0006096">
    <property type="term" value="P:glycolytic process"/>
    <property type="evidence" value="ECO:0007669"/>
    <property type="project" value="UniProtKB-UniRule"/>
</dbReference>
<dbReference type="PROSITE" id="PS51463">
    <property type="entry name" value="P_GLUCOSE_ISOMERASE_3"/>
    <property type="match status" value="1"/>
</dbReference>
<comment type="catalytic activity">
    <reaction evidence="6 7 8">
        <text>alpha-D-glucose 6-phosphate = beta-D-fructose 6-phosphate</text>
        <dbReference type="Rhea" id="RHEA:11816"/>
        <dbReference type="ChEBI" id="CHEBI:57634"/>
        <dbReference type="ChEBI" id="CHEBI:58225"/>
        <dbReference type="EC" id="5.3.1.9"/>
    </reaction>
</comment>
<dbReference type="GO" id="GO:0097367">
    <property type="term" value="F:carbohydrate derivative binding"/>
    <property type="evidence" value="ECO:0007669"/>
    <property type="project" value="InterPro"/>
</dbReference>
<dbReference type="InterPro" id="IPR018189">
    <property type="entry name" value="Phosphoglucose_isomerase_CS"/>
</dbReference>
<dbReference type="GO" id="GO:0005829">
    <property type="term" value="C:cytosol"/>
    <property type="evidence" value="ECO:0007669"/>
    <property type="project" value="TreeGrafter"/>
</dbReference>
<dbReference type="GO" id="GO:0006094">
    <property type="term" value="P:gluconeogenesis"/>
    <property type="evidence" value="ECO:0007669"/>
    <property type="project" value="UniProtKB-UniRule"/>
</dbReference>
<dbReference type="EC" id="5.3.1.9" evidence="7"/>
<dbReference type="GO" id="GO:0004347">
    <property type="term" value="F:glucose-6-phosphate isomerase activity"/>
    <property type="evidence" value="ECO:0007669"/>
    <property type="project" value="UniProtKB-UniRule"/>
</dbReference>
<feature type="compositionally biased region" description="Basic residues" evidence="9">
    <location>
        <begin position="1"/>
        <end position="16"/>
    </location>
</feature>
<feature type="active site" evidence="7">
    <location>
        <position position="527"/>
    </location>
</feature>
<proteinExistence type="inferred from homology"/>
<evidence type="ECO:0000313" key="10">
    <source>
        <dbReference type="EMBL" id="GGG35004.1"/>
    </source>
</evidence>
<evidence type="ECO:0000256" key="7">
    <source>
        <dbReference type="HAMAP-Rule" id="MF_00473"/>
    </source>
</evidence>
<evidence type="ECO:0000256" key="4">
    <source>
        <dbReference type="ARBA" id="ARBA00023152"/>
    </source>
</evidence>
<dbReference type="PANTHER" id="PTHR11469">
    <property type="entry name" value="GLUCOSE-6-PHOSPHATE ISOMERASE"/>
    <property type="match status" value="1"/>
</dbReference>
<dbReference type="UniPathway" id="UPA00109">
    <property type="reaction ID" value="UER00181"/>
</dbReference>
<keyword evidence="3 7" id="KW-0312">Gluconeogenesis</keyword>
<evidence type="ECO:0000256" key="9">
    <source>
        <dbReference type="SAM" id="MobiDB-lite"/>
    </source>
</evidence>
<dbReference type="PANTHER" id="PTHR11469:SF1">
    <property type="entry name" value="GLUCOSE-6-PHOSPHATE ISOMERASE"/>
    <property type="match status" value="1"/>
</dbReference>
<keyword evidence="4 7" id="KW-0324">Glycolysis</keyword>
<dbReference type="SUPFAM" id="SSF53697">
    <property type="entry name" value="SIS domain"/>
    <property type="match status" value="1"/>
</dbReference>
<dbReference type="CDD" id="cd05016">
    <property type="entry name" value="SIS_PGI_2"/>
    <property type="match status" value="1"/>
</dbReference>
<evidence type="ECO:0000256" key="1">
    <source>
        <dbReference type="ARBA" id="ARBA00004926"/>
    </source>
</evidence>
<keyword evidence="5 7" id="KW-0413">Isomerase</keyword>
<comment type="similarity">
    <text evidence="2 7 8">Belongs to the GPI family.</text>
</comment>
<evidence type="ECO:0000256" key="2">
    <source>
        <dbReference type="ARBA" id="ARBA00006604"/>
    </source>
</evidence>
<dbReference type="NCBIfam" id="NF001211">
    <property type="entry name" value="PRK00179.1"/>
    <property type="match status" value="1"/>
</dbReference>
<dbReference type="InterPro" id="IPR046348">
    <property type="entry name" value="SIS_dom_sf"/>
</dbReference>
<name>A0A8J3EDX6_9PROT</name>
<dbReference type="HAMAP" id="MF_00473">
    <property type="entry name" value="G6P_isomerase"/>
    <property type="match status" value="1"/>
</dbReference>
<dbReference type="InterPro" id="IPR035482">
    <property type="entry name" value="SIS_PGI_2"/>
</dbReference>
<dbReference type="Gene3D" id="1.10.1390.10">
    <property type="match status" value="1"/>
</dbReference>
<dbReference type="GO" id="GO:0048029">
    <property type="term" value="F:monosaccharide binding"/>
    <property type="evidence" value="ECO:0007669"/>
    <property type="project" value="TreeGrafter"/>
</dbReference>
<dbReference type="Pfam" id="PF00342">
    <property type="entry name" value="PGI"/>
    <property type="match status" value="1"/>
</dbReference>
<gene>
    <name evidence="7 10" type="primary">pgi</name>
    <name evidence="10" type="ORF">GCM10010964_23620</name>
</gene>
<comment type="function">
    <text evidence="7">Catalyzes the reversible isomerization of glucose-6-phosphate to fructose-6-phosphate.</text>
</comment>
<dbReference type="UniPathway" id="UPA00138"/>
<accession>A0A8J3EDX6</accession>
<feature type="region of interest" description="Disordered" evidence="9">
    <location>
        <begin position="1"/>
        <end position="20"/>
    </location>
</feature>
<keyword evidence="11" id="KW-1185">Reference proteome</keyword>
<protein>
    <recommendedName>
        <fullName evidence="7">Glucose-6-phosphate isomerase</fullName>
        <shortName evidence="7">GPI</shortName>
        <ecNumber evidence="7">5.3.1.9</ecNumber>
    </recommendedName>
    <alternativeName>
        <fullName evidence="7">Phosphoglucose isomerase</fullName>
        <shortName evidence="7">PGI</shortName>
    </alternativeName>
    <alternativeName>
        <fullName evidence="7">Phosphohexose isomerase</fullName>
        <shortName evidence="7">PHI</shortName>
    </alternativeName>
</protein>
<evidence type="ECO:0000256" key="3">
    <source>
        <dbReference type="ARBA" id="ARBA00022432"/>
    </source>
</evidence>
<dbReference type="InterPro" id="IPR001672">
    <property type="entry name" value="G6P_Isomerase"/>
</dbReference>
<keyword evidence="7" id="KW-0963">Cytoplasm</keyword>
<dbReference type="PRINTS" id="PR00662">
    <property type="entry name" value="G6PISOMERASE"/>
</dbReference>
<comment type="caution">
    <text evidence="10">The sequence shown here is derived from an EMBL/GenBank/DDBJ whole genome shotgun (WGS) entry which is preliminary data.</text>
</comment>
<evidence type="ECO:0000256" key="8">
    <source>
        <dbReference type="RuleBase" id="RU000612"/>
    </source>
</evidence>
<evidence type="ECO:0000256" key="6">
    <source>
        <dbReference type="ARBA" id="ARBA00029321"/>
    </source>
</evidence>
<comment type="subcellular location">
    <subcellularLocation>
        <location evidence="7">Cytoplasm</location>
    </subcellularLocation>
</comment>
<dbReference type="Proteomes" id="UP000597507">
    <property type="component" value="Unassembled WGS sequence"/>
</dbReference>
<dbReference type="AlphaFoldDB" id="A0A8J3EDX6"/>
<feature type="active site" description="Proton donor" evidence="7">
    <location>
        <position position="368"/>
    </location>
</feature>
<feature type="active site" evidence="7">
    <location>
        <position position="399"/>
    </location>
</feature>
<evidence type="ECO:0000256" key="5">
    <source>
        <dbReference type="ARBA" id="ARBA00023235"/>
    </source>
</evidence>
<dbReference type="CDD" id="cd05015">
    <property type="entry name" value="SIS_PGI_1"/>
    <property type="match status" value="1"/>
</dbReference>
<reference evidence="10 11" key="1">
    <citation type="journal article" date="2014" name="Int. J. Syst. Evol. Microbiol.">
        <title>Complete genome sequence of Corynebacterium casei LMG S-19264T (=DSM 44701T), isolated from a smear-ripened cheese.</title>
        <authorList>
            <consortium name="US DOE Joint Genome Institute (JGI-PGF)"/>
            <person name="Walter F."/>
            <person name="Albersmeier A."/>
            <person name="Kalinowski J."/>
            <person name="Ruckert C."/>
        </authorList>
    </citation>
    <scope>NUCLEOTIDE SEQUENCE [LARGE SCALE GENOMIC DNA]</scope>
    <source>
        <strain evidence="10 11">CGMCC 1.16330</strain>
    </source>
</reference>
<dbReference type="Gene3D" id="3.40.50.10490">
    <property type="entry name" value="Glucose-6-phosphate isomerase like protein, domain 1"/>
    <property type="match status" value="2"/>
</dbReference>
<dbReference type="EMBL" id="BMKS01000006">
    <property type="protein sequence ID" value="GGG35004.1"/>
    <property type="molecule type" value="Genomic_DNA"/>
</dbReference>
<dbReference type="InterPro" id="IPR023096">
    <property type="entry name" value="G6P_Isomerase_C"/>
</dbReference>
<organism evidence="10 11">
    <name type="scientific">Caldovatus sediminis</name>
    <dbReference type="NCBI Taxonomy" id="2041189"/>
    <lineage>
        <taxon>Bacteria</taxon>
        <taxon>Pseudomonadati</taxon>
        <taxon>Pseudomonadota</taxon>
        <taxon>Alphaproteobacteria</taxon>
        <taxon>Acetobacterales</taxon>
        <taxon>Roseomonadaceae</taxon>
        <taxon>Caldovatus</taxon>
    </lineage>
</organism>
<comment type="pathway">
    <text evidence="1 7 8">Carbohydrate degradation; glycolysis; D-glyceraldehyde 3-phosphate and glycerone phosphate from D-glucose: step 2/4.</text>
</comment>
<dbReference type="PROSITE" id="PS00174">
    <property type="entry name" value="P_GLUCOSE_ISOMERASE_2"/>
    <property type="match status" value="1"/>
</dbReference>
<comment type="pathway">
    <text evidence="7">Carbohydrate biosynthesis; gluconeogenesis.</text>
</comment>
<dbReference type="InterPro" id="IPR035476">
    <property type="entry name" value="SIS_PGI_1"/>
</dbReference>